<dbReference type="InterPro" id="IPR027373">
    <property type="entry name" value="RHH_dom"/>
</dbReference>
<dbReference type="RefSeq" id="WP_106336561.1">
    <property type="nucleotide sequence ID" value="NZ_PVZS01000009.1"/>
</dbReference>
<keyword evidence="2" id="KW-0808">Transferase</keyword>
<evidence type="ECO:0000313" key="2">
    <source>
        <dbReference type="EMBL" id="PSC05109.1"/>
    </source>
</evidence>
<organism evidence="2 3">
    <name type="scientific">Alsobacter soli</name>
    <dbReference type="NCBI Taxonomy" id="2109933"/>
    <lineage>
        <taxon>Bacteria</taxon>
        <taxon>Pseudomonadati</taxon>
        <taxon>Pseudomonadota</taxon>
        <taxon>Alphaproteobacteria</taxon>
        <taxon>Hyphomicrobiales</taxon>
        <taxon>Alsobacteraceae</taxon>
        <taxon>Alsobacter</taxon>
    </lineage>
</organism>
<dbReference type="Gene3D" id="1.10.3990.20">
    <property type="entry name" value="protein bp1543"/>
    <property type="match status" value="1"/>
</dbReference>
<protein>
    <submittedName>
        <fullName evidence="2">Aryl-sulfate sulfotransferase</fullName>
    </submittedName>
</protein>
<dbReference type="AlphaFoldDB" id="A0A2T1HUA1"/>
<name>A0A2T1HUA1_9HYPH</name>
<sequence length="80" mass="8701">MSGGRIVKRSVLLAGHRTSVSIEEPFWDALKDMARARGLSLNSLIAQIDAERQDANLSSAIRVAVLAHYQDRDLAALRAG</sequence>
<dbReference type="OrthoDB" id="7477016at2"/>
<dbReference type="GO" id="GO:0016740">
    <property type="term" value="F:transferase activity"/>
    <property type="evidence" value="ECO:0007669"/>
    <property type="project" value="UniProtKB-KW"/>
</dbReference>
<proteinExistence type="predicted"/>
<evidence type="ECO:0000313" key="3">
    <source>
        <dbReference type="Proteomes" id="UP000239772"/>
    </source>
</evidence>
<dbReference type="Proteomes" id="UP000239772">
    <property type="component" value="Unassembled WGS sequence"/>
</dbReference>
<accession>A0A2T1HUA1</accession>
<keyword evidence="3" id="KW-1185">Reference proteome</keyword>
<dbReference type="EMBL" id="PVZS01000009">
    <property type="protein sequence ID" value="PSC05109.1"/>
    <property type="molecule type" value="Genomic_DNA"/>
</dbReference>
<reference evidence="3" key="1">
    <citation type="submission" date="2018-03" db="EMBL/GenBank/DDBJ databases">
        <authorList>
            <person name="Sun L."/>
            <person name="Liu H."/>
            <person name="Chen W."/>
            <person name="Huang K."/>
            <person name="Liu W."/>
            <person name="Gao X."/>
        </authorList>
    </citation>
    <scope>NUCLEOTIDE SEQUENCE [LARGE SCALE GENOMIC DNA]</scope>
    <source>
        <strain evidence="3">SH9</strain>
    </source>
</reference>
<gene>
    <name evidence="2" type="ORF">SLNSH_09790</name>
</gene>
<dbReference type="InterPro" id="IPR038268">
    <property type="entry name" value="RHH_sf"/>
</dbReference>
<evidence type="ECO:0000259" key="1">
    <source>
        <dbReference type="Pfam" id="PF13467"/>
    </source>
</evidence>
<feature type="domain" description="Ribbon-helix-helix" evidence="1">
    <location>
        <begin position="7"/>
        <end position="69"/>
    </location>
</feature>
<dbReference type="Pfam" id="PF13467">
    <property type="entry name" value="RHH_4"/>
    <property type="match status" value="1"/>
</dbReference>
<comment type="caution">
    <text evidence="2">The sequence shown here is derived from an EMBL/GenBank/DDBJ whole genome shotgun (WGS) entry which is preliminary data.</text>
</comment>